<dbReference type="GO" id="GO:0006508">
    <property type="term" value="P:proteolysis"/>
    <property type="evidence" value="ECO:0007669"/>
    <property type="project" value="UniProtKB-KW"/>
</dbReference>
<dbReference type="NCBIfam" id="TIGR02071">
    <property type="entry name" value="PBP_1b"/>
    <property type="match status" value="1"/>
</dbReference>
<dbReference type="InterPro" id="IPR012338">
    <property type="entry name" value="Beta-lactam/transpept-like"/>
</dbReference>
<dbReference type="GO" id="GO:0009274">
    <property type="term" value="C:peptidoglycan-based cell wall"/>
    <property type="evidence" value="ECO:0007669"/>
    <property type="project" value="UniProtKB-UniRule"/>
</dbReference>
<dbReference type="InterPro" id="IPR023346">
    <property type="entry name" value="Lysozyme-like_dom_sf"/>
</dbReference>
<evidence type="ECO:0000256" key="24">
    <source>
        <dbReference type="PIRSR" id="PIRSR002799-1"/>
    </source>
</evidence>
<evidence type="ECO:0000256" key="15">
    <source>
        <dbReference type="ARBA" id="ARBA00023136"/>
    </source>
</evidence>
<keyword evidence="8" id="KW-0121">Carboxypeptidase</keyword>
<comment type="catalytic activity">
    <reaction evidence="20">
        <text>Preferential cleavage: (Ac)2-L-Lys-D-Ala-|-D-Ala. Also transpeptidation of peptidyl-alanyl moieties that are N-acyl substituents of D-alanine.</text>
        <dbReference type="EC" id="3.4.16.4"/>
    </reaction>
</comment>
<dbReference type="GO" id="GO:0005886">
    <property type="term" value="C:plasma membrane"/>
    <property type="evidence" value="ECO:0007669"/>
    <property type="project" value="UniProtKB-SubCell"/>
</dbReference>
<gene>
    <name evidence="28" type="ORF">Tel_07985</name>
</gene>
<dbReference type="Pfam" id="PF00912">
    <property type="entry name" value="Transgly"/>
    <property type="match status" value="1"/>
</dbReference>
<keyword evidence="14 23" id="KW-0573">Peptidoglycan synthesis</keyword>
<comment type="subcellular location">
    <subcellularLocation>
        <location evidence="2">Cell membrane</location>
    </subcellularLocation>
</comment>
<keyword evidence="29" id="KW-1185">Reference proteome</keyword>
<evidence type="ECO:0000259" key="25">
    <source>
        <dbReference type="Pfam" id="PF00905"/>
    </source>
</evidence>
<dbReference type="GO" id="GO:0009252">
    <property type="term" value="P:peptidoglycan biosynthetic process"/>
    <property type="evidence" value="ECO:0007669"/>
    <property type="project" value="UniProtKB-UniRule"/>
</dbReference>
<dbReference type="SUPFAM" id="SSF53955">
    <property type="entry name" value="Lysozyme-like"/>
    <property type="match status" value="1"/>
</dbReference>
<evidence type="ECO:0000256" key="3">
    <source>
        <dbReference type="ARBA" id="ARBA00004752"/>
    </source>
</evidence>
<protein>
    <recommendedName>
        <fullName evidence="6 22">Penicillin-binding protein 1B</fullName>
        <shortName evidence="23">PBP-1b</shortName>
        <shortName evidence="23">PBP1b</shortName>
    </recommendedName>
    <alternativeName>
        <fullName evidence="19 23">Murein polymerase</fullName>
    </alternativeName>
</protein>
<comment type="similarity">
    <text evidence="4 23">In the C-terminal section; belongs to the transpeptidase family.</text>
</comment>
<dbReference type="Gene3D" id="1.10.3810.10">
    <property type="entry name" value="Biosynthetic peptidoglycan transglycosylase-like"/>
    <property type="match status" value="1"/>
</dbReference>
<dbReference type="InterPro" id="IPR028166">
    <property type="entry name" value="UB2H"/>
</dbReference>
<dbReference type="UniPathway" id="UPA00219"/>
<feature type="domain" description="Bifunctional transglycosylase second" evidence="27">
    <location>
        <begin position="45"/>
        <end position="129"/>
    </location>
</feature>
<keyword evidence="17" id="KW-0511">Multifunctional enzyme</keyword>
<evidence type="ECO:0000256" key="6">
    <source>
        <dbReference type="ARBA" id="ARBA00018637"/>
    </source>
</evidence>
<dbReference type="Gene3D" id="3.30.2060.10">
    <property type="entry name" value="Penicillin-binding protein 1b domain"/>
    <property type="match status" value="1"/>
</dbReference>
<evidence type="ECO:0000256" key="12">
    <source>
        <dbReference type="ARBA" id="ARBA00022801"/>
    </source>
</evidence>
<dbReference type="GO" id="GO:0071555">
    <property type="term" value="P:cell wall organization"/>
    <property type="evidence" value="ECO:0007669"/>
    <property type="project" value="UniProtKB-UniRule"/>
</dbReference>
<evidence type="ECO:0000256" key="13">
    <source>
        <dbReference type="ARBA" id="ARBA00022960"/>
    </source>
</evidence>
<dbReference type="GO" id="GO:0009002">
    <property type="term" value="F:serine-type D-Ala-D-Ala carboxypeptidase activity"/>
    <property type="evidence" value="ECO:0007669"/>
    <property type="project" value="UniProtKB-EC"/>
</dbReference>
<keyword evidence="12" id="KW-0378">Hydrolase</keyword>
<comment type="function">
    <text evidence="1 23">Cell wall formation. Synthesis of cross-linked peptidoglycan from the lipid intermediates. The enzyme has a penicillin-insensitive transglycosylase N-terminal domain (formation of linear glycan strands) and a penicillin-sensitive transpeptidase C-terminal domain (cross-linking of the peptide subunits).</text>
</comment>
<reference evidence="28" key="1">
    <citation type="submission" date="2015-10" db="EMBL/GenBank/DDBJ databases">
        <title>Description of Candidatus Tenderia electrophaga gen. nov, sp. nov., an Uncultivated Electroautotroph from a Biocathode Enrichment.</title>
        <authorList>
            <person name="Eddie B.J."/>
            <person name="Malanoski A.P."/>
            <person name="Wang Z."/>
            <person name="Hall R.J."/>
            <person name="Oh S.D."/>
            <person name="Heiner C."/>
            <person name="Lin B."/>
            <person name="Strycharz-Glaven S.M."/>
        </authorList>
    </citation>
    <scope>NUCLEOTIDE SEQUENCE [LARGE SCALE GENOMIC DNA]</scope>
    <source>
        <strain evidence="28">NRL1</strain>
    </source>
</reference>
<feature type="domain" description="Penicillin-binding protein transpeptidase" evidence="25">
    <location>
        <begin position="431"/>
        <end position="647"/>
    </location>
</feature>
<keyword evidence="7" id="KW-1003">Cell membrane</keyword>
<dbReference type="GO" id="GO:0008658">
    <property type="term" value="F:penicillin binding"/>
    <property type="evidence" value="ECO:0007669"/>
    <property type="project" value="UniProtKB-UniRule"/>
</dbReference>
<dbReference type="GO" id="GO:0008955">
    <property type="term" value="F:peptidoglycan glycosyltransferase activity"/>
    <property type="evidence" value="ECO:0007669"/>
    <property type="project" value="UniProtKB-UniRule"/>
</dbReference>
<dbReference type="GO" id="GO:0008360">
    <property type="term" value="P:regulation of cell shape"/>
    <property type="evidence" value="ECO:0007669"/>
    <property type="project" value="UniProtKB-UniRule"/>
</dbReference>
<keyword evidence="18 23" id="KW-0961">Cell wall biogenesis/degradation</keyword>
<keyword evidence="15" id="KW-0472">Membrane</keyword>
<dbReference type="PIRSF" id="PIRSF002799">
    <property type="entry name" value="PBP_1b"/>
    <property type="match status" value="1"/>
</dbReference>
<keyword evidence="16" id="KW-0046">Antibiotic resistance</keyword>
<evidence type="ECO:0000256" key="9">
    <source>
        <dbReference type="ARBA" id="ARBA00022670"/>
    </source>
</evidence>
<dbReference type="PANTHER" id="PTHR32282:SF11">
    <property type="entry name" value="PENICILLIN-BINDING PROTEIN 1B"/>
    <property type="match status" value="1"/>
</dbReference>
<evidence type="ECO:0000256" key="1">
    <source>
        <dbReference type="ARBA" id="ARBA00002624"/>
    </source>
</evidence>
<proteinExistence type="inferred from homology"/>
<dbReference type="Proteomes" id="UP000055136">
    <property type="component" value="Chromosome"/>
</dbReference>
<dbReference type="InterPro" id="IPR050396">
    <property type="entry name" value="Glycosyltr_51/Transpeptidase"/>
</dbReference>
<dbReference type="GO" id="GO:0030288">
    <property type="term" value="C:outer membrane-bounded periplasmic space"/>
    <property type="evidence" value="ECO:0007669"/>
    <property type="project" value="TreeGrafter"/>
</dbReference>
<keyword evidence="9" id="KW-0645">Protease</keyword>
<accession>A0A0S2TI03</accession>
<dbReference type="KEGG" id="tee:Tel_07985"/>
<evidence type="ECO:0000313" key="28">
    <source>
        <dbReference type="EMBL" id="ALP54778.1"/>
    </source>
</evidence>
<evidence type="ECO:0000256" key="21">
    <source>
        <dbReference type="ARBA" id="ARBA00049902"/>
    </source>
</evidence>
<evidence type="ECO:0000256" key="16">
    <source>
        <dbReference type="ARBA" id="ARBA00023251"/>
    </source>
</evidence>
<evidence type="ECO:0000313" key="29">
    <source>
        <dbReference type="Proteomes" id="UP000055136"/>
    </source>
</evidence>
<dbReference type="STRING" id="1748243.Tel_07985"/>
<evidence type="ECO:0000259" key="26">
    <source>
        <dbReference type="Pfam" id="PF00912"/>
    </source>
</evidence>
<evidence type="ECO:0000259" key="27">
    <source>
        <dbReference type="Pfam" id="PF14814"/>
    </source>
</evidence>
<feature type="active site" description="Proton donor; for transglycosylase activity" evidence="24">
    <location>
        <position position="165"/>
    </location>
</feature>
<dbReference type="Gene3D" id="3.40.710.10">
    <property type="entry name" value="DD-peptidase/beta-lactamase superfamily"/>
    <property type="match status" value="1"/>
</dbReference>
<dbReference type="EMBL" id="CP013099">
    <property type="protein sequence ID" value="ALP54778.1"/>
    <property type="molecule type" value="Genomic_DNA"/>
</dbReference>
<evidence type="ECO:0000256" key="23">
    <source>
        <dbReference type="PIRNR" id="PIRNR002799"/>
    </source>
</evidence>
<evidence type="ECO:0000256" key="19">
    <source>
        <dbReference type="ARBA" id="ARBA00032454"/>
    </source>
</evidence>
<dbReference type="InterPro" id="IPR001460">
    <property type="entry name" value="PCN-bd_Tpept"/>
</dbReference>
<dbReference type="Pfam" id="PF14814">
    <property type="entry name" value="UB2H"/>
    <property type="match status" value="1"/>
</dbReference>
<evidence type="ECO:0000256" key="22">
    <source>
        <dbReference type="NCBIfam" id="TIGR02071"/>
    </source>
</evidence>
<evidence type="ECO:0000256" key="11">
    <source>
        <dbReference type="ARBA" id="ARBA00022679"/>
    </source>
</evidence>
<feature type="active site" description="Acyl-ester intermediate; for transpeptidase activity" evidence="24">
    <location>
        <position position="443"/>
    </location>
</feature>
<dbReference type="InterPro" id="IPR011813">
    <property type="entry name" value="PBP_1b"/>
</dbReference>
<comment type="similarity">
    <text evidence="5 23">In the N-terminal section; belongs to the glycosyltransferase 51 family.</text>
</comment>
<dbReference type="AlphaFoldDB" id="A0A0S2TI03"/>
<organism evidence="28 29">
    <name type="scientific">Candidatus Tenderia electrophaga</name>
    <dbReference type="NCBI Taxonomy" id="1748243"/>
    <lineage>
        <taxon>Bacteria</taxon>
        <taxon>Pseudomonadati</taxon>
        <taxon>Pseudomonadota</taxon>
        <taxon>Gammaproteobacteria</taxon>
        <taxon>Candidatus Tenderiales</taxon>
        <taxon>Candidatus Tenderiaceae</taxon>
        <taxon>Candidatus Tenderia</taxon>
    </lineage>
</organism>
<evidence type="ECO:0000256" key="5">
    <source>
        <dbReference type="ARBA" id="ARBA00007739"/>
    </source>
</evidence>
<evidence type="ECO:0000256" key="14">
    <source>
        <dbReference type="ARBA" id="ARBA00022984"/>
    </source>
</evidence>
<evidence type="ECO:0000256" key="7">
    <source>
        <dbReference type="ARBA" id="ARBA00022475"/>
    </source>
</evidence>
<comment type="catalytic activity">
    <reaction evidence="21">
        <text>[GlcNAc-(1-&gt;4)-Mur2Ac(oyl-L-Ala-gamma-D-Glu-L-Lys-D-Ala-D-Ala)](n)-di-trans,octa-cis-undecaprenyl diphosphate + beta-D-GlcNAc-(1-&gt;4)-Mur2Ac(oyl-L-Ala-gamma-D-Glu-L-Lys-D-Ala-D-Ala)-di-trans,octa-cis-undecaprenyl diphosphate = [GlcNAc-(1-&gt;4)-Mur2Ac(oyl-L-Ala-gamma-D-Glu-L-Lys-D-Ala-D-Ala)](n+1)-di-trans,octa-cis-undecaprenyl diphosphate + di-trans,octa-cis-undecaprenyl diphosphate + H(+)</text>
        <dbReference type="Rhea" id="RHEA:23708"/>
        <dbReference type="Rhea" id="RHEA-COMP:9602"/>
        <dbReference type="Rhea" id="RHEA-COMP:9603"/>
        <dbReference type="ChEBI" id="CHEBI:15378"/>
        <dbReference type="ChEBI" id="CHEBI:58405"/>
        <dbReference type="ChEBI" id="CHEBI:60033"/>
        <dbReference type="ChEBI" id="CHEBI:78435"/>
        <dbReference type="EC" id="2.4.99.28"/>
    </reaction>
</comment>
<dbReference type="GO" id="GO:0046677">
    <property type="term" value="P:response to antibiotic"/>
    <property type="evidence" value="ECO:0007669"/>
    <property type="project" value="UniProtKB-UniRule"/>
</dbReference>
<evidence type="ECO:0000256" key="20">
    <source>
        <dbReference type="ARBA" id="ARBA00034000"/>
    </source>
</evidence>
<sequence length="751" mass="83256">MFILGVVGLLALAGYTLYLDRVVQDKFEGKRWSVPSRVYARPLELYPHKPLSPENLLTELKLIGYQPSVDGFAPGSYRRDGDDFVITTRSFRHWDTEEPARAMRLTFAAQRLASLTDAVSGKPLTLLRLEPMMIGIIHPANREDRVLVRLADLPPLLTVALQAVEDRHFARHHGLDFRAIARAAWANLRAGKVVQGGSTLTQQLVKNFYLNSERTLTRKINEAIMALLLELRYDKEAILEAYANEIYLGQDGNRAIHGFGLAAQFYFNKPPQELTLPESALLVAILRGPAYYNPRRHPERARERRNRVIEILWRDGVIERARAKAAQAAPLGVTPKPNLGSSRYPAFLDLVKRQLQQYYDDADLRSEGLRIFTTLDPVIQETGEQALSRRIQRLARDYGKRGLEGGLVITRLGSAEVAAVVGGRQPRYRGFNRALDIQRPVGSLLKPALYLTALSRPSQYTLATLIDDGPVELKQSDGTVWSPTNYDRESHGQVMLATALSHSYNQAAVQLGLDLGLRRVVDTLHGLGIDQTIRPYPSVILGSLELAPIHMAQMYQTLSDQGFHTPLRAVREVLDAKHQPLQRYALETEQRFDPAHVYLVNQALRLALREGTGQSVGQHLPEDLSLVGKTGTTDDLRDSWFAGFGSDYAAVVWIGHDDNSVTGLTGASGALPVWADIMQQINLSQGAVPPARIETVAVDAATGLRAAGGCDEQHELPFVTGSAPQDYAPCAGGAVKRSVGNFWDRIKGMFR</sequence>
<evidence type="ECO:0000256" key="4">
    <source>
        <dbReference type="ARBA" id="ARBA00007090"/>
    </source>
</evidence>
<keyword evidence="11 23" id="KW-0808">Transferase</keyword>
<name>A0A0S2TI03_9GAMM</name>
<dbReference type="SUPFAM" id="SSF56601">
    <property type="entry name" value="beta-lactamase/transpeptidase-like"/>
    <property type="match status" value="1"/>
</dbReference>
<dbReference type="InterPro" id="IPR036950">
    <property type="entry name" value="PBP_transglycosylase"/>
</dbReference>
<evidence type="ECO:0000256" key="2">
    <source>
        <dbReference type="ARBA" id="ARBA00004236"/>
    </source>
</evidence>
<evidence type="ECO:0000256" key="10">
    <source>
        <dbReference type="ARBA" id="ARBA00022676"/>
    </source>
</evidence>
<dbReference type="PANTHER" id="PTHR32282">
    <property type="entry name" value="BINDING PROTEIN TRANSPEPTIDASE, PUTATIVE-RELATED"/>
    <property type="match status" value="1"/>
</dbReference>
<dbReference type="Pfam" id="PF00905">
    <property type="entry name" value="Transpeptidase"/>
    <property type="match status" value="1"/>
</dbReference>
<dbReference type="InterPro" id="IPR001264">
    <property type="entry name" value="Glyco_trans_51"/>
</dbReference>
<evidence type="ECO:0000256" key="18">
    <source>
        <dbReference type="ARBA" id="ARBA00023316"/>
    </source>
</evidence>
<feature type="domain" description="Glycosyl transferase family 51" evidence="26">
    <location>
        <begin position="141"/>
        <end position="310"/>
    </location>
</feature>
<comment type="pathway">
    <text evidence="3 23">Cell wall biogenesis; peptidoglycan biosynthesis.</text>
</comment>
<evidence type="ECO:0000256" key="8">
    <source>
        <dbReference type="ARBA" id="ARBA00022645"/>
    </source>
</evidence>
<evidence type="ECO:0000256" key="17">
    <source>
        <dbReference type="ARBA" id="ARBA00023268"/>
    </source>
</evidence>
<keyword evidence="10 23" id="KW-0328">Glycosyltransferase</keyword>
<keyword evidence="13 23" id="KW-0133">Cell shape</keyword>